<gene>
    <name evidence="2" type="ORF">BACDOR_03480</name>
</gene>
<dbReference type="GO" id="GO:0009418">
    <property type="term" value="C:pilus shaft"/>
    <property type="evidence" value="ECO:0007669"/>
    <property type="project" value="InterPro"/>
</dbReference>
<accession>B6W1Y5</accession>
<dbReference type="AlphaFoldDB" id="B6W1Y5"/>
<dbReference type="Pfam" id="PF15495">
    <property type="entry name" value="Fimbrillin_C"/>
    <property type="match status" value="1"/>
</dbReference>
<dbReference type="NCBIfam" id="NF038041">
    <property type="entry name" value="fim_Mfa1_fam"/>
    <property type="match status" value="1"/>
</dbReference>
<dbReference type="Gene3D" id="1.10.20.150">
    <property type="match status" value="1"/>
</dbReference>
<dbReference type="InterPro" id="IPR029140">
    <property type="entry name" value="Mfa1_C"/>
</dbReference>
<evidence type="ECO:0000313" key="3">
    <source>
        <dbReference type="Proteomes" id="UP000004849"/>
    </source>
</evidence>
<dbReference type="Gene3D" id="2.60.40.3690">
    <property type="match status" value="1"/>
</dbReference>
<name>B6W1Y5_9BACT</name>
<dbReference type="HOGENOM" id="CLU_037401_0_0_10"/>
<feature type="domain" description="Minor fimbrium subunit Mfa1 C-terminal" evidence="1">
    <location>
        <begin position="469"/>
        <end position="550"/>
    </location>
</feature>
<dbReference type="Proteomes" id="UP000004849">
    <property type="component" value="Unassembled WGS sequence"/>
</dbReference>
<dbReference type="InterPro" id="IPR047786">
    <property type="entry name" value="Mfa1_fim"/>
</dbReference>
<evidence type="ECO:0000259" key="1">
    <source>
        <dbReference type="Pfam" id="PF15495"/>
    </source>
</evidence>
<evidence type="ECO:0000313" key="2">
    <source>
        <dbReference type="EMBL" id="EEB24062.1"/>
    </source>
</evidence>
<proteinExistence type="predicted"/>
<reference evidence="2 3" key="2">
    <citation type="submission" date="2008-10" db="EMBL/GenBank/DDBJ databases">
        <authorList>
            <person name="Fulton L."/>
            <person name="Clifton S."/>
            <person name="Fulton B."/>
            <person name="Xu J."/>
            <person name="Minx P."/>
            <person name="Pepin K.H."/>
            <person name="Johnson M."/>
            <person name="Thiruvilangam P."/>
            <person name="Bhonagiri V."/>
            <person name="Nash W.E."/>
            <person name="Mardis E.R."/>
            <person name="Wilson R.K."/>
        </authorList>
    </citation>
    <scope>NUCLEOTIDE SEQUENCE [LARGE SCALE GENOMIC DNA]</scope>
    <source>
        <strain evidence="2 3">DSM 17855</strain>
    </source>
</reference>
<protein>
    <recommendedName>
        <fullName evidence="1">Minor fimbrium subunit Mfa1 C-terminal domain-containing protein</fullName>
    </recommendedName>
</protein>
<sequence length="553" mass="60556">MLLKWNREEINNLVRNTLINCKTMRKKNVLMSAIAALAFAACSSDDVLLEQDTGIVTNPTGDAWVALDIKTPSVSRSRALHDPNKEDGTAEESSVSTVRAIFFDASEQLTDDIELTGVEAGNPGQPNGGVSKPFKVDAKSKRILIIANPGAGFPAKGSFGTGASYSTVNGVLALSLGADVTQNVAKNGSFMMSNAKGRLEPSVSTTDGTDADLALYKTEELAKNSPLAIHIDRVVAKVRVYVKQESDVATIANPKWILNITNTKFFPVSERILTWNEDPANGGRGTCITPFDQYKIGSYRKDPNYDNQNGGLDYMVISNDVAIVNDPGESQYCLENTQTSIHNLHQYTTQVLLKVEFLPKAFKKPHTTDLGTPDPNKDFMRINGGFYTFDTLKEWIEAELRSKYDAIGTSKPSVTTTLTDALNVYLDSKGIGKVSLLDSGVNVDALVITFNGKIDEIKGKGAGAVENFNYYADGISYYKIMIKHDDTDKALNELGEFGVVRNSVYDINVNKFNNPGYPEIPTPGTDPDEEDGSFLAIQINVNPWTWYTQEEEF</sequence>
<dbReference type="EMBL" id="ABWZ01000071">
    <property type="protein sequence ID" value="EEB24062.1"/>
    <property type="molecule type" value="Genomic_DNA"/>
</dbReference>
<organism evidence="2 3">
    <name type="scientific">Phocaeicola dorei DSM 17855</name>
    <dbReference type="NCBI Taxonomy" id="483217"/>
    <lineage>
        <taxon>Bacteria</taxon>
        <taxon>Pseudomonadati</taxon>
        <taxon>Bacteroidota</taxon>
        <taxon>Bacteroidia</taxon>
        <taxon>Bacteroidales</taxon>
        <taxon>Bacteroidaceae</taxon>
        <taxon>Phocaeicola</taxon>
    </lineage>
</organism>
<dbReference type="Gene3D" id="2.60.40.2580">
    <property type="match status" value="1"/>
</dbReference>
<reference evidence="2 3" key="1">
    <citation type="submission" date="2008-10" db="EMBL/GenBank/DDBJ databases">
        <title>Draft genome sequence of Bacteroides dorei (DSM 17855).</title>
        <authorList>
            <person name="Sudarsanam P."/>
            <person name="Ley R."/>
            <person name="Guruge J."/>
            <person name="Turnbaugh P.J."/>
            <person name="Mahowald M."/>
            <person name="Liep D."/>
            <person name="Gordon J."/>
        </authorList>
    </citation>
    <scope>NUCLEOTIDE SEQUENCE [LARGE SCALE GENOMIC DNA]</scope>
    <source>
        <strain evidence="2 3">DSM 17855</strain>
    </source>
</reference>